<dbReference type="EMBL" id="CH476741">
    <property type="protein sequence ID" value="EIE87593.1"/>
    <property type="molecule type" value="Genomic_DNA"/>
</dbReference>
<name>I1CGL3_RHIO9</name>
<dbReference type="InParanoid" id="I1CGL3"/>
<keyword evidence="2" id="KW-1185">Reference proteome</keyword>
<dbReference type="AlphaFoldDB" id="I1CGL3"/>
<protein>
    <submittedName>
        <fullName evidence="1">Uncharacterized protein</fullName>
    </submittedName>
</protein>
<dbReference type="GeneID" id="93619269"/>
<accession>I1CGL3</accession>
<proteinExistence type="predicted"/>
<evidence type="ECO:0000313" key="1">
    <source>
        <dbReference type="EMBL" id="EIE87593.1"/>
    </source>
</evidence>
<dbReference type="RefSeq" id="XP_067522989.1">
    <property type="nucleotide sequence ID" value="XM_067666888.1"/>
</dbReference>
<gene>
    <name evidence="1" type="ORF">RO3G_12304</name>
</gene>
<organism evidence="1 2">
    <name type="scientific">Rhizopus delemar (strain RA 99-880 / ATCC MYA-4621 / FGSC 9543 / NRRL 43880)</name>
    <name type="common">Mucormycosis agent</name>
    <name type="synonym">Rhizopus arrhizus var. delemar</name>
    <dbReference type="NCBI Taxonomy" id="246409"/>
    <lineage>
        <taxon>Eukaryota</taxon>
        <taxon>Fungi</taxon>
        <taxon>Fungi incertae sedis</taxon>
        <taxon>Mucoromycota</taxon>
        <taxon>Mucoromycotina</taxon>
        <taxon>Mucoromycetes</taxon>
        <taxon>Mucorales</taxon>
        <taxon>Mucorineae</taxon>
        <taxon>Rhizopodaceae</taxon>
        <taxon>Rhizopus</taxon>
    </lineage>
</organism>
<dbReference type="Proteomes" id="UP000009138">
    <property type="component" value="Unassembled WGS sequence"/>
</dbReference>
<dbReference type="VEuPathDB" id="FungiDB:RO3G_12304"/>
<reference evidence="1 2" key="1">
    <citation type="journal article" date="2009" name="PLoS Genet.">
        <title>Genomic analysis of the basal lineage fungus Rhizopus oryzae reveals a whole-genome duplication.</title>
        <authorList>
            <person name="Ma L.-J."/>
            <person name="Ibrahim A.S."/>
            <person name="Skory C."/>
            <person name="Grabherr M.G."/>
            <person name="Burger G."/>
            <person name="Butler M."/>
            <person name="Elias M."/>
            <person name="Idnurm A."/>
            <person name="Lang B.F."/>
            <person name="Sone T."/>
            <person name="Abe A."/>
            <person name="Calvo S.E."/>
            <person name="Corrochano L.M."/>
            <person name="Engels R."/>
            <person name="Fu J."/>
            <person name="Hansberg W."/>
            <person name="Kim J.-M."/>
            <person name="Kodira C.D."/>
            <person name="Koehrsen M.J."/>
            <person name="Liu B."/>
            <person name="Miranda-Saavedra D."/>
            <person name="O'Leary S."/>
            <person name="Ortiz-Castellanos L."/>
            <person name="Poulter R."/>
            <person name="Rodriguez-Romero J."/>
            <person name="Ruiz-Herrera J."/>
            <person name="Shen Y.-Q."/>
            <person name="Zeng Q."/>
            <person name="Galagan J."/>
            <person name="Birren B.W."/>
            <person name="Cuomo C.A."/>
            <person name="Wickes B.L."/>
        </authorList>
    </citation>
    <scope>NUCLEOTIDE SEQUENCE [LARGE SCALE GENOMIC DNA]</scope>
    <source>
        <strain evidence="2">RA 99-880 / ATCC MYA-4621 / FGSC 9543 / NRRL 43880</strain>
    </source>
</reference>
<sequence length="37" mass="3957">MLLSAKVVANFIQIISKQGTKDKSFKSSSSLIGTEAK</sequence>
<evidence type="ECO:0000313" key="2">
    <source>
        <dbReference type="Proteomes" id="UP000009138"/>
    </source>
</evidence>